<evidence type="ECO:0000313" key="2">
    <source>
        <dbReference type="EMBL" id="NVD29420.1"/>
    </source>
</evidence>
<dbReference type="RefSeq" id="WP_176280879.1">
    <property type="nucleotide sequence ID" value="NZ_JABWMH010000006.1"/>
</dbReference>
<comment type="caution">
    <text evidence="2">The sequence shown here is derived from an EMBL/GenBank/DDBJ whole genome shotgun (WGS) entry which is preliminary data.</text>
</comment>
<dbReference type="Proteomes" id="UP000652427">
    <property type="component" value="Unassembled WGS sequence"/>
</dbReference>
<dbReference type="EMBL" id="JABWMH010000006">
    <property type="protein sequence ID" value="NVD29420.1"/>
    <property type="molecule type" value="Genomic_DNA"/>
</dbReference>
<keyword evidence="3" id="KW-1185">Reference proteome</keyword>
<reference evidence="2 3" key="1">
    <citation type="submission" date="2020-06" db="EMBL/GenBank/DDBJ databases">
        <authorList>
            <person name="Kim S.-J."/>
            <person name="Park S.-J."/>
        </authorList>
    </citation>
    <scope>NUCLEOTIDE SEQUENCE [LARGE SCALE GENOMIC DNA]</scope>
    <source>
        <strain evidence="2 3">SW-151</strain>
    </source>
</reference>
<proteinExistence type="predicted"/>
<sequence>MTEFKLPGQISILLEARNQVRSYYEERLKIQGSDAKLKFTLDGNLVGDIGEAIAVELFGVKLVPGKSTEGIDGYSPDGRHTVQIKATGTGRGPAFRRTQTRADHLLFFELDFDRATGIVVYNGPERRALAYLPDVFQGQRSLTKNQIRAADSMVLDHERLNRTDC</sequence>
<accession>A0ABX2N6S0</accession>
<evidence type="ECO:0000313" key="3">
    <source>
        <dbReference type="Proteomes" id="UP000652427"/>
    </source>
</evidence>
<dbReference type="Pfam" id="PF22522">
    <property type="entry name" value="DUF6998"/>
    <property type="match status" value="1"/>
</dbReference>
<organism evidence="2 3">
    <name type="scientific">Parasphingorhabdus flavimaris</name>
    <dbReference type="NCBI Taxonomy" id="266812"/>
    <lineage>
        <taxon>Bacteria</taxon>
        <taxon>Pseudomonadati</taxon>
        <taxon>Pseudomonadota</taxon>
        <taxon>Alphaproteobacteria</taxon>
        <taxon>Sphingomonadales</taxon>
        <taxon>Sphingomonadaceae</taxon>
        <taxon>Parasphingorhabdus</taxon>
    </lineage>
</organism>
<feature type="domain" description="DUF6998" evidence="1">
    <location>
        <begin position="36"/>
        <end position="159"/>
    </location>
</feature>
<gene>
    <name evidence="2" type="ORF">HUO14_16095</name>
</gene>
<name>A0ABX2N6S0_9SPHN</name>
<evidence type="ECO:0000259" key="1">
    <source>
        <dbReference type="Pfam" id="PF22522"/>
    </source>
</evidence>
<protein>
    <recommendedName>
        <fullName evidence="1">DUF6998 domain-containing protein</fullName>
    </recommendedName>
</protein>
<dbReference type="InterPro" id="IPR054267">
    <property type="entry name" value="DUF6998"/>
</dbReference>